<evidence type="ECO:0000313" key="2">
    <source>
        <dbReference type="EMBL" id="PKU64523.1"/>
    </source>
</evidence>
<name>A0A2I0VMB6_9ASPA</name>
<dbReference type="AlphaFoldDB" id="A0A2I0VMB6"/>
<proteinExistence type="predicted"/>
<evidence type="ECO:0000256" key="1">
    <source>
        <dbReference type="SAM" id="MobiDB-lite"/>
    </source>
</evidence>
<protein>
    <submittedName>
        <fullName evidence="2">Uncharacterized protein</fullName>
    </submittedName>
</protein>
<feature type="compositionally biased region" description="Basic and acidic residues" evidence="1">
    <location>
        <begin position="8"/>
        <end position="20"/>
    </location>
</feature>
<gene>
    <name evidence="2" type="ORF">MA16_Dca008446</name>
</gene>
<reference evidence="2 3" key="1">
    <citation type="journal article" date="2016" name="Sci. Rep.">
        <title>The Dendrobium catenatum Lindl. genome sequence provides insights into polysaccharide synthase, floral development and adaptive evolution.</title>
        <authorList>
            <person name="Zhang G.Q."/>
            <person name="Xu Q."/>
            <person name="Bian C."/>
            <person name="Tsai W.C."/>
            <person name="Yeh C.M."/>
            <person name="Liu K.W."/>
            <person name="Yoshida K."/>
            <person name="Zhang L.S."/>
            <person name="Chang S.B."/>
            <person name="Chen F."/>
            <person name="Shi Y."/>
            <person name="Su Y.Y."/>
            <person name="Zhang Y.Q."/>
            <person name="Chen L.J."/>
            <person name="Yin Y."/>
            <person name="Lin M."/>
            <person name="Huang H."/>
            <person name="Deng H."/>
            <person name="Wang Z.W."/>
            <person name="Zhu S.L."/>
            <person name="Zhao X."/>
            <person name="Deng C."/>
            <person name="Niu S.C."/>
            <person name="Huang J."/>
            <person name="Wang M."/>
            <person name="Liu G.H."/>
            <person name="Yang H.J."/>
            <person name="Xiao X.J."/>
            <person name="Hsiao Y.Y."/>
            <person name="Wu W.L."/>
            <person name="Chen Y.Y."/>
            <person name="Mitsuda N."/>
            <person name="Ohme-Takagi M."/>
            <person name="Luo Y.B."/>
            <person name="Van de Peer Y."/>
            <person name="Liu Z.J."/>
        </authorList>
    </citation>
    <scope>NUCLEOTIDE SEQUENCE [LARGE SCALE GENOMIC DNA]</scope>
    <source>
        <tissue evidence="2">The whole plant</tissue>
    </source>
</reference>
<reference evidence="2 3" key="2">
    <citation type="journal article" date="2017" name="Nature">
        <title>The Apostasia genome and the evolution of orchids.</title>
        <authorList>
            <person name="Zhang G.Q."/>
            <person name="Liu K.W."/>
            <person name="Li Z."/>
            <person name="Lohaus R."/>
            <person name="Hsiao Y.Y."/>
            <person name="Niu S.C."/>
            <person name="Wang J.Y."/>
            <person name="Lin Y.C."/>
            <person name="Xu Q."/>
            <person name="Chen L.J."/>
            <person name="Yoshida K."/>
            <person name="Fujiwara S."/>
            <person name="Wang Z.W."/>
            <person name="Zhang Y.Q."/>
            <person name="Mitsuda N."/>
            <person name="Wang M."/>
            <person name="Liu G.H."/>
            <person name="Pecoraro L."/>
            <person name="Huang H.X."/>
            <person name="Xiao X.J."/>
            <person name="Lin M."/>
            <person name="Wu X.Y."/>
            <person name="Wu W.L."/>
            <person name="Chen Y.Y."/>
            <person name="Chang S.B."/>
            <person name="Sakamoto S."/>
            <person name="Ohme-Takagi M."/>
            <person name="Yagi M."/>
            <person name="Zeng S.J."/>
            <person name="Shen C.Y."/>
            <person name="Yeh C.M."/>
            <person name="Luo Y.B."/>
            <person name="Tsai W.C."/>
            <person name="Van de Peer Y."/>
            <person name="Liu Z.J."/>
        </authorList>
    </citation>
    <scope>NUCLEOTIDE SEQUENCE [LARGE SCALE GENOMIC DNA]</scope>
    <source>
        <tissue evidence="2">The whole plant</tissue>
    </source>
</reference>
<accession>A0A2I0VMB6</accession>
<evidence type="ECO:0000313" key="3">
    <source>
        <dbReference type="Proteomes" id="UP000233837"/>
    </source>
</evidence>
<keyword evidence="3" id="KW-1185">Reference proteome</keyword>
<dbReference type="EMBL" id="KZ503416">
    <property type="protein sequence ID" value="PKU64523.1"/>
    <property type="molecule type" value="Genomic_DNA"/>
</dbReference>
<sequence>MRIRTRHITSDPVHRGDVVRPDSPPNDPDTASLFAINSGHLPIADVPDGVIESSCL</sequence>
<dbReference type="Proteomes" id="UP000233837">
    <property type="component" value="Unassembled WGS sequence"/>
</dbReference>
<organism evidence="2 3">
    <name type="scientific">Dendrobium catenatum</name>
    <dbReference type="NCBI Taxonomy" id="906689"/>
    <lineage>
        <taxon>Eukaryota</taxon>
        <taxon>Viridiplantae</taxon>
        <taxon>Streptophyta</taxon>
        <taxon>Embryophyta</taxon>
        <taxon>Tracheophyta</taxon>
        <taxon>Spermatophyta</taxon>
        <taxon>Magnoliopsida</taxon>
        <taxon>Liliopsida</taxon>
        <taxon>Asparagales</taxon>
        <taxon>Orchidaceae</taxon>
        <taxon>Epidendroideae</taxon>
        <taxon>Malaxideae</taxon>
        <taxon>Dendrobiinae</taxon>
        <taxon>Dendrobium</taxon>
    </lineage>
</organism>
<feature type="region of interest" description="Disordered" evidence="1">
    <location>
        <begin position="1"/>
        <end position="32"/>
    </location>
</feature>